<comment type="similarity">
    <text evidence="1">Belongs to the HicA mRNA interferase family.</text>
</comment>
<evidence type="ECO:0000256" key="1">
    <source>
        <dbReference type="ARBA" id="ARBA00006620"/>
    </source>
</evidence>
<keyword evidence="6" id="KW-0694">RNA-binding</keyword>
<comment type="caution">
    <text evidence="9">The sequence shown here is derived from an EMBL/GenBank/DDBJ whole genome shotgun (WGS) entry which is preliminary data.</text>
</comment>
<dbReference type="AlphaFoldDB" id="A0A3R8JSD0"/>
<protein>
    <submittedName>
        <fullName evidence="9">Addiction module toxin, HicA family</fullName>
    </submittedName>
</protein>
<keyword evidence="3" id="KW-0540">Nuclease</keyword>
<evidence type="ECO:0000313" key="9">
    <source>
        <dbReference type="EMBL" id="RRK33971.1"/>
    </source>
</evidence>
<dbReference type="Proteomes" id="UP000274920">
    <property type="component" value="Unassembled WGS sequence"/>
</dbReference>
<keyword evidence="10" id="KW-1185">Reference proteome</keyword>
<evidence type="ECO:0000256" key="6">
    <source>
        <dbReference type="ARBA" id="ARBA00022884"/>
    </source>
</evidence>
<dbReference type="Gene3D" id="3.30.920.30">
    <property type="entry name" value="Hypothetical protein"/>
    <property type="match status" value="1"/>
</dbReference>
<feature type="compositionally biased region" description="Basic residues" evidence="8">
    <location>
        <begin position="21"/>
        <end position="32"/>
    </location>
</feature>
<evidence type="ECO:0000256" key="7">
    <source>
        <dbReference type="ARBA" id="ARBA00023016"/>
    </source>
</evidence>
<reference evidence="9" key="1">
    <citation type="submission" date="2018-10" db="EMBL/GenBank/DDBJ databases">
        <title>Schaedlerella arabinophila gen. nov. sp. nov., isolated from the mouse intestinal tract and comparative analysis with the genome of the closely related altered Schaedler flora strain ASF502.</title>
        <authorList>
            <person name="Miyake S."/>
            <person name="Soh M."/>
            <person name="Seedorf H."/>
        </authorList>
    </citation>
    <scope>NUCLEOTIDE SEQUENCE [LARGE SCALE GENOMIC DNA]</scope>
    <source>
        <strain evidence="9">DSM 106076</strain>
    </source>
</reference>
<sequence>MRFREIENIIEKDGWYQVKQKGSHHQYKHPTKPGKVTIPEHGGDLNPDTVKSIMKQAGL</sequence>
<evidence type="ECO:0000313" key="10">
    <source>
        <dbReference type="Proteomes" id="UP000274920"/>
    </source>
</evidence>
<evidence type="ECO:0000256" key="3">
    <source>
        <dbReference type="ARBA" id="ARBA00022722"/>
    </source>
</evidence>
<keyword evidence="5" id="KW-0378">Hydrolase</keyword>
<dbReference type="InterPro" id="IPR038570">
    <property type="entry name" value="HicA_sf"/>
</dbReference>
<evidence type="ECO:0000256" key="2">
    <source>
        <dbReference type="ARBA" id="ARBA00022649"/>
    </source>
</evidence>
<dbReference type="GO" id="GO:0003729">
    <property type="term" value="F:mRNA binding"/>
    <property type="evidence" value="ECO:0007669"/>
    <property type="project" value="InterPro"/>
</dbReference>
<gene>
    <name evidence="9" type="ORF">EBB54_23420</name>
</gene>
<keyword evidence="7" id="KW-0346">Stress response</keyword>
<dbReference type="EMBL" id="RHJS01000002">
    <property type="protein sequence ID" value="RRK33971.1"/>
    <property type="molecule type" value="Genomic_DNA"/>
</dbReference>
<dbReference type="SUPFAM" id="SSF54786">
    <property type="entry name" value="YcfA/nrd intein domain"/>
    <property type="match status" value="1"/>
</dbReference>
<dbReference type="GO" id="GO:0016787">
    <property type="term" value="F:hydrolase activity"/>
    <property type="evidence" value="ECO:0007669"/>
    <property type="project" value="UniProtKB-KW"/>
</dbReference>
<dbReference type="GO" id="GO:0004519">
    <property type="term" value="F:endonuclease activity"/>
    <property type="evidence" value="ECO:0007669"/>
    <property type="project" value="UniProtKB-KW"/>
</dbReference>
<dbReference type="RefSeq" id="WP_125129146.1">
    <property type="nucleotide sequence ID" value="NZ_RHJS01000002.1"/>
</dbReference>
<evidence type="ECO:0000256" key="8">
    <source>
        <dbReference type="SAM" id="MobiDB-lite"/>
    </source>
</evidence>
<keyword evidence="2" id="KW-1277">Toxin-antitoxin system</keyword>
<feature type="region of interest" description="Disordered" evidence="8">
    <location>
        <begin position="21"/>
        <end position="49"/>
    </location>
</feature>
<organism evidence="9 10">
    <name type="scientific">Schaedlerella arabinosiphila</name>
    <dbReference type="NCBI Taxonomy" id="2044587"/>
    <lineage>
        <taxon>Bacteria</taxon>
        <taxon>Bacillati</taxon>
        <taxon>Bacillota</taxon>
        <taxon>Clostridia</taxon>
        <taxon>Lachnospirales</taxon>
        <taxon>Lachnospiraceae</taxon>
        <taxon>Schaedlerella</taxon>
    </lineage>
</organism>
<keyword evidence="4" id="KW-0255">Endonuclease</keyword>
<name>A0A3R8JSD0_9FIRM</name>
<evidence type="ECO:0000256" key="4">
    <source>
        <dbReference type="ARBA" id="ARBA00022759"/>
    </source>
</evidence>
<dbReference type="Pfam" id="PF07927">
    <property type="entry name" value="HicA_toxin"/>
    <property type="match status" value="1"/>
</dbReference>
<dbReference type="InterPro" id="IPR012933">
    <property type="entry name" value="HicA_mRNA_interferase"/>
</dbReference>
<proteinExistence type="inferred from homology"/>
<accession>A0A3R8JSD0</accession>
<evidence type="ECO:0000256" key="5">
    <source>
        <dbReference type="ARBA" id="ARBA00022801"/>
    </source>
</evidence>